<dbReference type="Pfam" id="PF03865">
    <property type="entry name" value="ShlB"/>
    <property type="match status" value="1"/>
</dbReference>
<dbReference type="InterPro" id="IPR013686">
    <property type="entry name" value="Polypept-transport_assoc_ShlB"/>
</dbReference>
<dbReference type="Gene3D" id="3.10.20.310">
    <property type="entry name" value="membrane protein fhac"/>
    <property type="match status" value="1"/>
</dbReference>
<name>A0A1I3PHA4_9GAMM</name>
<evidence type="ECO:0000259" key="4">
    <source>
        <dbReference type="Pfam" id="PF03865"/>
    </source>
</evidence>
<dbReference type="Proteomes" id="UP000199445">
    <property type="component" value="Unassembled WGS sequence"/>
</dbReference>
<dbReference type="Gene3D" id="2.40.160.50">
    <property type="entry name" value="membrane protein fhac: a member of the omp85/tpsb transporter family"/>
    <property type="match status" value="1"/>
</dbReference>
<accession>A0A1I3PHA4</accession>
<keyword evidence="3" id="KW-0998">Cell outer membrane</keyword>
<dbReference type="AlphaFoldDB" id="A0A1I3PHA4"/>
<dbReference type="RefSeq" id="WP_091700470.1">
    <property type="nucleotide sequence ID" value="NZ_BMYN01000016.1"/>
</dbReference>
<dbReference type="GO" id="GO:0098046">
    <property type="term" value="C:type V protein secretion system complex"/>
    <property type="evidence" value="ECO:0007669"/>
    <property type="project" value="TreeGrafter"/>
</dbReference>
<evidence type="ECO:0000256" key="2">
    <source>
        <dbReference type="ARBA" id="ARBA00022692"/>
    </source>
</evidence>
<dbReference type="GO" id="GO:0046819">
    <property type="term" value="P:protein secretion by the type V secretion system"/>
    <property type="evidence" value="ECO:0007669"/>
    <property type="project" value="TreeGrafter"/>
</dbReference>
<organism evidence="6 7">
    <name type="scientific">Marinobacter persicus</name>
    <dbReference type="NCBI Taxonomy" id="930118"/>
    <lineage>
        <taxon>Bacteria</taxon>
        <taxon>Pseudomonadati</taxon>
        <taxon>Pseudomonadota</taxon>
        <taxon>Gammaproteobacteria</taxon>
        <taxon>Pseudomonadales</taxon>
        <taxon>Marinobacteraceae</taxon>
        <taxon>Marinobacter</taxon>
    </lineage>
</organism>
<evidence type="ECO:0000313" key="7">
    <source>
        <dbReference type="Proteomes" id="UP000199445"/>
    </source>
</evidence>
<evidence type="ECO:0000256" key="3">
    <source>
        <dbReference type="ARBA" id="ARBA00023237"/>
    </source>
</evidence>
<evidence type="ECO:0000259" key="5">
    <source>
        <dbReference type="Pfam" id="PF08479"/>
    </source>
</evidence>
<dbReference type="OrthoDB" id="572300at2"/>
<sequence length="547" mass="60969">MRALLINASLIVPMAIGTAHGQQTIPADRPGLFDPGLDLQDKQQRERDIQLRDKADEIQVPALRGGDAGSQQLPETGERFVINAIGFNPSVYITEERLKAIASQYTGRTIGFEDLNALLDEINAIYQEKRQLTSRAVIPPQDIGDGRLKVVLVEARLEGVAWTKDPEQVPASFFTERIRVKPGETLDTARLLNDVQRLNATTPGPQLSVNLEPGSEFGTSRLALEPFEPEPWGLRMYANNYGSESSGEYQAGLRGKWFSPTNNADTLSATVQATEGTIFGDFDYRIPVNRYNGEVFAGVSRNQLEILNGPYRDLEIEGESMEYRLGYEQPWWLNRRWTLTGGLEYLRSESETTLLDGFTLSETTVDSFRLTGTTRYREGDWFAQYQQIIDTSSTENQVNGATGNYQRLMGNGFTQWRWTDTVRFVGKTRWQWASAEEDLPSTLLFQLGGLASTRGYESGILAAPHGIDLSLEGHWAFTEGWELSMLIDAGHVVDDDLPESTITSAGLGLGYNAGGPFSFSALYAGAFNDVVPEQDSGQLYVQLQWRW</sequence>
<gene>
    <name evidence="6" type="ORF">SAMN05216429_101191</name>
</gene>
<feature type="domain" description="Haemolysin activator HlyB C-terminal" evidence="4">
    <location>
        <begin position="218"/>
        <end position="511"/>
    </location>
</feature>
<feature type="domain" description="Polypeptide-transport-associated ShlB-type" evidence="5">
    <location>
        <begin position="80"/>
        <end position="154"/>
    </location>
</feature>
<protein>
    <submittedName>
        <fullName evidence="6">Hemolysin activation/secretion protein</fullName>
    </submittedName>
</protein>
<evidence type="ECO:0000313" key="6">
    <source>
        <dbReference type="EMBL" id="SFJ20720.1"/>
    </source>
</evidence>
<dbReference type="Pfam" id="PF08479">
    <property type="entry name" value="POTRA_2"/>
    <property type="match status" value="1"/>
</dbReference>
<dbReference type="PANTHER" id="PTHR34597:SF1">
    <property type="entry name" value="HEME_HEMOPEXIN TRANSPORTER PROTEIN HUXB"/>
    <property type="match status" value="1"/>
</dbReference>
<dbReference type="InterPro" id="IPR051544">
    <property type="entry name" value="TPS_OM_transporter"/>
</dbReference>
<keyword evidence="7" id="KW-1185">Reference proteome</keyword>
<keyword evidence="1" id="KW-1134">Transmembrane beta strand</keyword>
<keyword evidence="1" id="KW-0472">Membrane</keyword>
<keyword evidence="2" id="KW-0812">Transmembrane</keyword>
<dbReference type="EMBL" id="FOSC01000001">
    <property type="protein sequence ID" value="SFJ20720.1"/>
    <property type="molecule type" value="Genomic_DNA"/>
</dbReference>
<dbReference type="GO" id="GO:0008320">
    <property type="term" value="F:protein transmembrane transporter activity"/>
    <property type="evidence" value="ECO:0007669"/>
    <property type="project" value="TreeGrafter"/>
</dbReference>
<dbReference type="InterPro" id="IPR005565">
    <property type="entry name" value="Hemolysn_activator_HlyB_C"/>
</dbReference>
<evidence type="ECO:0000256" key="1">
    <source>
        <dbReference type="ARBA" id="ARBA00022452"/>
    </source>
</evidence>
<proteinExistence type="predicted"/>
<dbReference type="PANTHER" id="PTHR34597">
    <property type="entry name" value="SLR1661 PROTEIN"/>
    <property type="match status" value="1"/>
</dbReference>
<reference evidence="6 7" key="1">
    <citation type="submission" date="2016-10" db="EMBL/GenBank/DDBJ databases">
        <authorList>
            <person name="de Groot N.N."/>
        </authorList>
    </citation>
    <scope>NUCLEOTIDE SEQUENCE [LARGE SCALE GENOMIC DNA]</scope>
    <source>
        <strain evidence="6 7">IBRC-M 10445</strain>
    </source>
</reference>